<dbReference type="OrthoDB" id="3624838at2759"/>
<dbReference type="EMBL" id="ML992681">
    <property type="protein sequence ID" value="KAF2210461.1"/>
    <property type="molecule type" value="Genomic_DNA"/>
</dbReference>
<dbReference type="Proteomes" id="UP000799539">
    <property type="component" value="Unassembled WGS sequence"/>
</dbReference>
<protein>
    <submittedName>
        <fullName evidence="2">Uncharacterized protein</fullName>
    </submittedName>
</protein>
<gene>
    <name evidence="2" type="ORF">CERZMDRAFT_45503</name>
</gene>
<evidence type="ECO:0000313" key="2">
    <source>
        <dbReference type="EMBL" id="KAF2210461.1"/>
    </source>
</evidence>
<dbReference type="AlphaFoldDB" id="A0A6A6FAK0"/>
<evidence type="ECO:0000313" key="3">
    <source>
        <dbReference type="Proteomes" id="UP000799539"/>
    </source>
</evidence>
<feature type="compositionally biased region" description="Polar residues" evidence="1">
    <location>
        <begin position="34"/>
        <end position="54"/>
    </location>
</feature>
<proteinExistence type="predicted"/>
<accession>A0A6A6FAK0</accession>
<organism evidence="2 3">
    <name type="scientific">Cercospora zeae-maydis SCOH1-5</name>
    <dbReference type="NCBI Taxonomy" id="717836"/>
    <lineage>
        <taxon>Eukaryota</taxon>
        <taxon>Fungi</taxon>
        <taxon>Dikarya</taxon>
        <taxon>Ascomycota</taxon>
        <taxon>Pezizomycotina</taxon>
        <taxon>Dothideomycetes</taxon>
        <taxon>Dothideomycetidae</taxon>
        <taxon>Mycosphaerellales</taxon>
        <taxon>Mycosphaerellaceae</taxon>
        <taxon>Cercospora</taxon>
    </lineage>
</organism>
<feature type="region of interest" description="Disordered" evidence="1">
    <location>
        <begin position="15"/>
        <end position="56"/>
    </location>
</feature>
<name>A0A6A6FAK0_9PEZI</name>
<sequence>MRISCFSRKSWDQDLDTTEAPRTPITRNRRVFRQGSNNSQASRCSTASTASNESIARLPPCKASDAHIEAMMMPVPPEVRQSRCLRMSHPKIYSDIVDDMKRIRKSRAWRDFDVFYADEVDMTISAVDMAAKKAAQYERMMREVNSFCESSHQPPRRSVDAIDMIG</sequence>
<evidence type="ECO:0000256" key="1">
    <source>
        <dbReference type="SAM" id="MobiDB-lite"/>
    </source>
</evidence>
<keyword evidence="3" id="KW-1185">Reference proteome</keyword>
<reference evidence="2" key="1">
    <citation type="journal article" date="2020" name="Stud. Mycol.">
        <title>101 Dothideomycetes genomes: a test case for predicting lifestyles and emergence of pathogens.</title>
        <authorList>
            <person name="Haridas S."/>
            <person name="Albert R."/>
            <person name="Binder M."/>
            <person name="Bloem J."/>
            <person name="Labutti K."/>
            <person name="Salamov A."/>
            <person name="Andreopoulos B."/>
            <person name="Baker S."/>
            <person name="Barry K."/>
            <person name="Bills G."/>
            <person name="Bluhm B."/>
            <person name="Cannon C."/>
            <person name="Castanera R."/>
            <person name="Culley D."/>
            <person name="Daum C."/>
            <person name="Ezra D."/>
            <person name="Gonzalez J."/>
            <person name="Henrissat B."/>
            <person name="Kuo A."/>
            <person name="Liang C."/>
            <person name="Lipzen A."/>
            <person name="Lutzoni F."/>
            <person name="Magnuson J."/>
            <person name="Mondo S."/>
            <person name="Nolan M."/>
            <person name="Ohm R."/>
            <person name="Pangilinan J."/>
            <person name="Park H.-J."/>
            <person name="Ramirez L."/>
            <person name="Alfaro M."/>
            <person name="Sun H."/>
            <person name="Tritt A."/>
            <person name="Yoshinaga Y."/>
            <person name="Zwiers L.-H."/>
            <person name="Turgeon B."/>
            <person name="Goodwin S."/>
            <person name="Spatafora J."/>
            <person name="Crous P."/>
            <person name="Grigoriev I."/>
        </authorList>
    </citation>
    <scope>NUCLEOTIDE SEQUENCE</scope>
    <source>
        <strain evidence="2">SCOH1-5</strain>
    </source>
</reference>